<dbReference type="PANTHER" id="PTHR32479">
    <property type="entry name" value="GLYCOLATE OXIDASE IRON-SULFUR SUBUNIT"/>
    <property type="match status" value="1"/>
</dbReference>
<dbReference type="NCBIfam" id="NF008434">
    <property type="entry name" value="PRK11274.1"/>
    <property type="match status" value="1"/>
</dbReference>
<dbReference type="GO" id="GO:0051539">
    <property type="term" value="F:4 iron, 4 sulfur cluster binding"/>
    <property type="evidence" value="ECO:0007669"/>
    <property type="project" value="UniProtKB-UniRule"/>
</dbReference>
<keyword evidence="6" id="KW-0813">Transport</keyword>
<keyword evidence="6" id="KW-0249">Electron transport</keyword>
<accession>A0A3S4Z2V4</accession>
<dbReference type="PROSITE" id="PS00198">
    <property type="entry name" value="4FE4S_FER_1"/>
    <property type="match status" value="1"/>
</dbReference>
<dbReference type="EC" id="1.1.99.14" evidence="6"/>
<dbReference type="InterPro" id="IPR009051">
    <property type="entry name" value="Helical_ferredxn"/>
</dbReference>
<feature type="domain" description="4Fe-4S ferredoxin-type" evidence="7">
    <location>
        <begin position="14"/>
        <end position="45"/>
    </location>
</feature>
<dbReference type="GO" id="GO:0046872">
    <property type="term" value="F:metal ion binding"/>
    <property type="evidence" value="ECO:0007669"/>
    <property type="project" value="UniProtKB-UniRule"/>
</dbReference>
<dbReference type="InterPro" id="IPR004017">
    <property type="entry name" value="Cys_rich_dom"/>
</dbReference>
<dbReference type="InterPro" id="IPR012257">
    <property type="entry name" value="Glc_ox_4Fe-4S"/>
</dbReference>
<keyword evidence="2 6" id="KW-0479">Metal-binding</keyword>
<gene>
    <name evidence="8" type="primary">lutA_1</name>
    <name evidence="8" type="ORF">NCTC12742_00577</name>
</gene>
<dbReference type="Proteomes" id="UP000272771">
    <property type="component" value="Chromosome"/>
</dbReference>
<dbReference type="PROSITE" id="PS51379">
    <property type="entry name" value="4FE4S_FER_2"/>
    <property type="match status" value="2"/>
</dbReference>
<protein>
    <recommendedName>
        <fullName evidence="6">Glycolate oxidase iron-sulfur subunit</fullName>
        <ecNumber evidence="6">1.1.99.14</ecNumber>
    </recommendedName>
</protein>
<dbReference type="InterPro" id="IPR017900">
    <property type="entry name" value="4Fe4S_Fe_S_CS"/>
</dbReference>
<evidence type="ECO:0000256" key="4">
    <source>
        <dbReference type="ARBA" id="ARBA00023004"/>
    </source>
</evidence>
<dbReference type="Pfam" id="PF02754">
    <property type="entry name" value="CCG"/>
    <property type="match status" value="2"/>
</dbReference>
<comment type="function">
    <text evidence="6">Component of a complex that catalyzes the oxidation of glycolate to glyoxylate.</text>
</comment>
<comment type="catalytic activity">
    <reaction evidence="6">
        <text>(R)-lactate + A = pyruvate + AH2</text>
        <dbReference type="Rhea" id="RHEA:15089"/>
        <dbReference type="ChEBI" id="CHEBI:13193"/>
        <dbReference type="ChEBI" id="CHEBI:15361"/>
        <dbReference type="ChEBI" id="CHEBI:16004"/>
        <dbReference type="ChEBI" id="CHEBI:17499"/>
    </reaction>
</comment>
<dbReference type="AlphaFoldDB" id="A0A3S4Z2V4"/>
<evidence type="ECO:0000313" key="9">
    <source>
        <dbReference type="Proteomes" id="UP000272771"/>
    </source>
</evidence>
<keyword evidence="5 6" id="KW-0411">Iron-sulfur</keyword>
<dbReference type="SUPFAM" id="SSF54862">
    <property type="entry name" value="4Fe-4S ferredoxins"/>
    <property type="match status" value="1"/>
</dbReference>
<keyword evidence="3" id="KW-0677">Repeat</keyword>
<dbReference type="PIRSF" id="PIRSF000139">
    <property type="entry name" value="Glc_ox_4Fe-4S"/>
    <property type="match status" value="1"/>
</dbReference>
<keyword evidence="1 6" id="KW-0004">4Fe-4S</keyword>
<organism evidence="8 9">
    <name type="scientific">Neisseria weaveri</name>
    <dbReference type="NCBI Taxonomy" id="28091"/>
    <lineage>
        <taxon>Bacteria</taxon>
        <taxon>Pseudomonadati</taxon>
        <taxon>Pseudomonadota</taxon>
        <taxon>Betaproteobacteria</taxon>
        <taxon>Neisseriales</taxon>
        <taxon>Neisseriaceae</taxon>
        <taxon>Neisseria</taxon>
    </lineage>
</organism>
<dbReference type="EMBL" id="LR134533">
    <property type="protein sequence ID" value="VEJ50214.1"/>
    <property type="molecule type" value="Genomic_DNA"/>
</dbReference>
<evidence type="ECO:0000256" key="2">
    <source>
        <dbReference type="ARBA" id="ARBA00022723"/>
    </source>
</evidence>
<dbReference type="Gene3D" id="1.10.1060.10">
    <property type="entry name" value="Alpha-helical ferredoxin"/>
    <property type="match status" value="1"/>
</dbReference>
<dbReference type="OrthoDB" id="9811557at2"/>
<dbReference type="GO" id="GO:0019154">
    <property type="term" value="F:glycolate dehydrogenase activity"/>
    <property type="evidence" value="ECO:0007669"/>
    <property type="project" value="UniProtKB-EC"/>
</dbReference>
<dbReference type="STRING" id="28091.SAMEA3174300_01200"/>
<dbReference type="RefSeq" id="WP_004282849.1">
    <property type="nucleotide sequence ID" value="NZ_CAUJRG010000004.1"/>
</dbReference>
<evidence type="ECO:0000256" key="5">
    <source>
        <dbReference type="ARBA" id="ARBA00023014"/>
    </source>
</evidence>
<evidence type="ECO:0000313" key="8">
    <source>
        <dbReference type="EMBL" id="VEJ50214.1"/>
    </source>
</evidence>
<evidence type="ECO:0000256" key="3">
    <source>
        <dbReference type="ARBA" id="ARBA00022737"/>
    </source>
</evidence>
<evidence type="ECO:0000256" key="1">
    <source>
        <dbReference type="ARBA" id="ARBA00022485"/>
    </source>
</evidence>
<dbReference type="InterPro" id="IPR017896">
    <property type="entry name" value="4Fe4S_Fe-S-bd"/>
</dbReference>
<proteinExistence type="predicted"/>
<keyword evidence="4 6" id="KW-0408">Iron</keyword>
<comment type="catalytic activity">
    <reaction evidence="6">
        <text>glycolate + A = glyoxylate + AH2</text>
        <dbReference type="Rhea" id="RHEA:21264"/>
        <dbReference type="ChEBI" id="CHEBI:13193"/>
        <dbReference type="ChEBI" id="CHEBI:17499"/>
        <dbReference type="ChEBI" id="CHEBI:29805"/>
        <dbReference type="ChEBI" id="CHEBI:36655"/>
        <dbReference type="EC" id="1.1.99.14"/>
    </reaction>
</comment>
<comment type="cofactor">
    <cofactor evidence="6">
        <name>[4Fe-4S] cluster</name>
        <dbReference type="ChEBI" id="CHEBI:49883"/>
    </cofactor>
    <text evidence="6">Binds 2 [4Fe-4S] clusters.</text>
</comment>
<reference evidence="8 9" key="1">
    <citation type="submission" date="2018-12" db="EMBL/GenBank/DDBJ databases">
        <authorList>
            <consortium name="Pathogen Informatics"/>
        </authorList>
    </citation>
    <scope>NUCLEOTIDE SEQUENCE [LARGE SCALE GENOMIC DNA]</scope>
    <source>
        <strain evidence="8 9">NCTC12742</strain>
    </source>
</reference>
<keyword evidence="9" id="KW-1185">Reference proteome</keyword>
<dbReference type="Pfam" id="PF13183">
    <property type="entry name" value="Fer4_8"/>
    <property type="match status" value="1"/>
</dbReference>
<evidence type="ECO:0000259" key="7">
    <source>
        <dbReference type="PROSITE" id="PS51379"/>
    </source>
</evidence>
<dbReference type="PANTHER" id="PTHR32479:SF17">
    <property type="entry name" value="GLYCOLATE OXIDASE IRON-SULFUR SUBUNIT"/>
    <property type="match status" value="1"/>
</dbReference>
<name>A0A3S4Z2V4_9NEIS</name>
<sequence>MQTKLADFINNTPAGAVADEILRRCVHCGMCTATCPTYQLTGDELDSPRGRIYQIKQVLEGAPATESIQKHLDRCLTCRACETTCPAKVEYGKLVEIGRLEVERQIGRKPLEAAKRWALRRLINTPSVFKPAYRLGQAVRPVLPVSWRQKIMPKQKAGCIPAKRHGRQVIMPAGCVQPSLSPNIDAATVRVLDKLGIRAVFPEGGGCCGAVNLHLNAEHDALDNMRRNIDAWLPLLEQGAEAVLINASGCGSTVKEYGYHLRNDPQYAAKAAAVSASAKDIVEVIRAEVENIKLRPFEFQTLAYHPPCSLQHGQKLKGSVESLFAELGINLMLPADAHLCCGSAGTYAFFQPELSAHLGQAKRQNLAALQPDMILTANIGCITQLAENGGIPVRHWIEYLDGLVSAGE</sequence>
<evidence type="ECO:0000256" key="6">
    <source>
        <dbReference type="PIRNR" id="PIRNR000139"/>
    </source>
</evidence>
<feature type="domain" description="4Fe-4S ferredoxin-type" evidence="7">
    <location>
        <begin position="66"/>
        <end position="89"/>
    </location>
</feature>